<gene>
    <name evidence="2" type="ORF">S06H3_24132</name>
</gene>
<reference evidence="2" key="1">
    <citation type="journal article" date="2014" name="Front. Microbiol.">
        <title>High frequency of phylogenetically diverse reductive dehalogenase-homologous genes in deep subseafloor sedimentary metagenomes.</title>
        <authorList>
            <person name="Kawai M."/>
            <person name="Futagami T."/>
            <person name="Toyoda A."/>
            <person name="Takaki Y."/>
            <person name="Nishi S."/>
            <person name="Hori S."/>
            <person name="Arai W."/>
            <person name="Tsubouchi T."/>
            <person name="Morono Y."/>
            <person name="Uchiyama I."/>
            <person name="Ito T."/>
            <person name="Fujiyama A."/>
            <person name="Inagaki F."/>
            <person name="Takami H."/>
        </authorList>
    </citation>
    <scope>NUCLEOTIDE SEQUENCE</scope>
    <source>
        <strain evidence="2">Expedition CK06-06</strain>
    </source>
</reference>
<accession>X1LPR8</accession>
<proteinExistence type="predicted"/>
<dbReference type="EMBL" id="BARV01013321">
    <property type="protein sequence ID" value="GAI21357.1"/>
    <property type="molecule type" value="Genomic_DNA"/>
</dbReference>
<organism evidence="2">
    <name type="scientific">marine sediment metagenome</name>
    <dbReference type="NCBI Taxonomy" id="412755"/>
    <lineage>
        <taxon>unclassified sequences</taxon>
        <taxon>metagenomes</taxon>
        <taxon>ecological metagenomes</taxon>
    </lineage>
</organism>
<comment type="caution">
    <text evidence="2">The sequence shown here is derived from an EMBL/GenBank/DDBJ whole genome shotgun (WGS) entry which is preliminary data.</text>
</comment>
<name>X1LPR8_9ZZZZ</name>
<protein>
    <submittedName>
        <fullName evidence="2">Uncharacterized protein</fullName>
    </submittedName>
</protein>
<sequence length="40" mass="4087">AKGSQGIFGLAGGEGQVFQTLSPEQDNEGLRQEPTPSKAG</sequence>
<feature type="region of interest" description="Disordered" evidence="1">
    <location>
        <begin position="1"/>
        <end position="40"/>
    </location>
</feature>
<dbReference type="AlphaFoldDB" id="X1LPR8"/>
<evidence type="ECO:0000313" key="2">
    <source>
        <dbReference type="EMBL" id="GAI21357.1"/>
    </source>
</evidence>
<feature type="non-terminal residue" evidence="2">
    <location>
        <position position="1"/>
    </location>
</feature>
<evidence type="ECO:0000256" key="1">
    <source>
        <dbReference type="SAM" id="MobiDB-lite"/>
    </source>
</evidence>